<accession>A0A1I2P6Q0</accession>
<dbReference type="eggNOG" id="COG1633">
    <property type="taxonomic scope" value="Bacteria"/>
</dbReference>
<dbReference type="EMBL" id="QAMZ01000005">
    <property type="protein sequence ID" value="PWL55598.1"/>
    <property type="molecule type" value="Genomic_DNA"/>
</dbReference>
<organism evidence="2 3">
    <name type="scientific">Clostridium cadaveris</name>
    <dbReference type="NCBI Taxonomy" id="1529"/>
    <lineage>
        <taxon>Bacteria</taxon>
        <taxon>Bacillati</taxon>
        <taxon>Bacillota</taxon>
        <taxon>Clostridia</taxon>
        <taxon>Eubacteriales</taxon>
        <taxon>Clostridiaceae</taxon>
        <taxon>Clostridium</taxon>
    </lineage>
</organism>
<reference evidence="2 3" key="1">
    <citation type="submission" date="2016-10" db="EMBL/GenBank/DDBJ databases">
        <authorList>
            <person name="de Groot N.N."/>
        </authorList>
    </citation>
    <scope>NUCLEOTIDE SEQUENCE [LARGE SCALE GENOMIC DNA]</scope>
    <source>
        <strain evidence="2 3">NLAE-zl-G419</strain>
    </source>
</reference>
<dbReference type="Proteomes" id="UP000182135">
    <property type="component" value="Unassembled WGS sequence"/>
</dbReference>
<dbReference type="RefSeq" id="WP_027639620.1">
    <property type="nucleotide sequence ID" value="NZ_CABMJC010000018.1"/>
</dbReference>
<dbReference type="STRING" id="1529.SAMN04487885_12629"/>
<keyword evidence="3" id="KW-1185">Reference proteome</keyword>
<evidence type="ECO:0000313" key="1">
    <source>
        <dbReference type="EMBL" id="PWL55598.1"/>
    </source>
</evidence>
<evidence type="ECO:0000313" key="3">
    <source>
        <dbReference type="Proteomes" id="UP000182135"/>
    </source>
</evidence>
<sequence>MDFMFNPFYSFARNVPASKNYKSLEEILQQSSDIISSLKYSEILNQYLLTLASSIECKEMLLRISDDDRNHKKLVKEIFCFFTNSPLEEQEINFEIPKSYKEGIHTIKKIKLDTMIFYRDLINALNHQYYKGLVFELLIDIFIHNDFYNCILMSL</sequence>
<evidence type="ECO:0000313" key="2">
    <source>
        <dbReference type="EMBL" id="SFG11150.1"/>
    </source>
</evidence>
<gene>
    <name evidence="1" type="ORF">DBY38_01335</name>
    <name evidence="2" type="ORF">SAMN04487885_12629</name>
</gene>
<proteinExistence type="predicted"/>
<protein>
    <recommendedName>
        <fullName evidence="5">Rubrerythrin</fullName>
    </recommendedName>
</protein>
<dbReference type="Proteomes" id="UP000246114">
    <property type="component" value="Unassembled WGS sequence"/>
</dbReference>
<evidence type="ECO:0000313" key="4">
    <source>
        <dbReference type="Proteomes" id="UP000246114"/>
    </source>
</evidence>
<evidence type="ECO:0008006" key="5">
    <source>
        <dbReference type="Google" id="ProtNLM"/>
    </source>
</evidence>
<dbReference type="AlphaFoldDB" id="A0A1I2P6Q0"/>
<dbReference type="EMBL" id="FOOE01000026">
    <property type="protein sequence ID" value="SFG11150.1"/>
    <property type="molecule type" value="Genomic_DNA"/>
</dbReference>
<name>A0A1I2P6Q0_9CLOT</name>
<dbReference type="GeneID" id="90545540"/>
<reference evidence="1 4" key="2">
    <citation type="submission" date="2018-03" db="EMBL/GenBank/DDBJ databases">
        <title>The uncultured portion of the human microbiome is neutrally assembled.</title>
        <authorList>
            <person name="Jeraldo P."/>
            <person name="Boardman L."/>
            <person name="White B.A."/>
            <person name="Nelson H."/>
            <person name="Goldenfeld N."/>
            <person name="Chia N."/>
        </authorList>
    </citation>
    <scope>NUCLEOTIDE SEQUENCE [LARGE SCALE GENOMIC DNA]</scope>
    <source>
        <strain evidence="1">CIM:MAG 903</strain>
    </source>
</reference>